<evidence type="ECO:0000259" key="3">
    <source>
        <dbReference type="Pfam" id="PF01408"/>
    </source>
</evidence>
<dbReference type="PANTHER" id="PTHR22604">
    <property type="entry name" value="OXIDOREDUCTASES"/>
    <property type="match status" value="1"/>
</dbReference>
<evidence type="ECO:0000256" key="1">
    <source>
        <dbReference type="ARBA" id="ARBA00010928"/>
    </source>
</evidence>
<dbReference type="InterPro" id="IPR050984">
    <property type="entry name" value="Gfo/Idh/MocA_domain"/>
</dbReference>
<keyword evidence="2" id="KW-0560">Oxidoreductase</keyword>
<accession>A0A3E2WFQ9</accession>
<dbReference type="AlphaFoldDB" id="A0A3E2WFQ9"/>
<dbReference type="SUPFAM" id="SSF51735">
    <property type="entry name" value="NAD(P)-binding Rossmann-fold domains"/>
    <property type="match status" value="1"/>
</dbReference>
<dbReference type="InterPro" id="IPR055170">
    <property type="entry name" value="GFO_IDH_MocA-like_dom"/>
</dbReference>
<dbReference type="Gene3D" id="3.30.360.10">
    <property type="entry name" value="Dihydrodipicolinate Reductase, domain 2"/>
    <property type="match status" value="1"/>
</dbReference>
<gene>
    <name evidence="5" type="ORF">DWX41_20405</name>
</gene>
<dbReference type="Pfam" id="PF01408">
    <property type="entry name" value="GFO_IDH_MocA"/>
    <property type="match status" value="1"/>
</dbReference>
<dbReference type="GO" id="GO:0016491">
    <property type="term" value="F:oxidoreductase activity"/>
    <property type="evidence" value="ECO:0007669"/>
    <property type="project" value="UniProtKB-KW"/>
</dbReference>
<dbReference type="RefSeq" id="WP_025656940.1">
    <property type="nucleotide sequence ID" value="NZ_QVIA01000032.1"/>
</dbReference>
<evidence type="ECO:0000313" key="5">
    <source>
        <dbReference type="EMBL" id="RGC25364.1"/>
    </source>
</evidence>
<organism evidence="5 6">
    <name type="scientific">Hungatella hathewayi</name>
    <dbReference type="NCBI Taxonomy" id="154046"/>
    <lineage>
        <taxon>Bacteria</taxon>
        <taxon>Bacillati</taxon>
        <taxon>Bacillota</taxon>
        <taxon>Clostridia</taxon>
        <taxon>Lachnospirales</taxon>
        <taxon>Lachnospiraceae</taxon>
        <taxon>Hungatella</taxon>
    </lineage>
</organism>
<feature type="domain" description="Gfo/Idh/MocA-like oxidoreductase N-terminal" evidence="3">
    <location>
        <begin position="5"/>
        <end position="122"/>
    </location>
</feature>
<dbReference type="SUPFAM" id="SSF55347">
    <property type="entry name" value="Glyceraldehyde-3-phosphate dehydrogenase-like, C-terminal domain"/>
    <property type="match status" value="1"/>
</dbReference>
<name>A0A3E2WFQ9_9FIRM</name>
<feature type="domain" description="GFO/IDH/MocA-like oxidoreductase" evidence="4">
    <location>
        <begin position="133"/>
        <end position="247"/>
    </location>
</feature>
<evidence type="ECO:0000256" key="2">
    <source>
        <dbReference type="ARBA" id="ARBA00023002"/>
    </source>
</evidence>
<comment type="caution">
    <text evidence="5">The sequence shown here is derived from an EMBL/GenBank/DDBJ whole genome shotgun (WGS) entry which is preliminary data.</text>
</comment>
<dbReference type="Pfam" id="PF22725">
    <property type="entry name" value="GFO_IDH_MocA_C3"/>
    <property type="match status" value="1"/>
</dbReference>
<dbReference type="EMBL" id="QVIA01000032">
    <property type="protein sequence ID" value="RGC25364.1"/>
    <property type="molecule type" value="Genomic_DNA"/>
</dbReference>
<comment type="similarity">
    <text evidence="1">Belongs to the Gfo/Idh/MocA family.</text>
</comment>
<sequence length="332" mass="37395">MKQVKWAVAGTGYIANEFAKGMQEVEDAVLAAVVSRSIVSGRAFAQKYGCDQVYTDFEGMLEQEEIDIVYIATPNDCHYAYIMAALDRGIPVLSEKPMVDNQRQLDEVFKKAEEKQVFVMEGMWTRCFPAVIEARNWIEKGRIGKPLAVHASFDIKPDIDDWQPWKGGVQHAAGALRDVGIYSLAMAYLAFPEGPVQVYSTMKSNGEVDESFHMLLEYEDGGAAFVGGAFNQVSTPETEIVGEEGRIIIGSEFWHPTTATLIMNDGTKEKYMETYPASGFQFEIREVQKCLRDKTLECPHFTWEETRKIAALIENTRKDWGIYYKADTEGEV</sequence>
<dbReference type="Gene3D" id="3.40.50.720">
    <property type="entry name" value="NAD(P)-binding Rossmann-like Domain"/>
    <property type="match status" value="1"/>
</dbReference>
<reference evidence="5 6" key="1">
    <citation type="submission" date="2018-08" db="EMBL/GenBank/DDBJ databases">
        <title>A genome reference for cultivated species of the human gut microbiota.</title>
        <authorList>
            <person name="Zou Y."/>
            <person name="Xue W."/>
            <person name="Luo G."/>
        </authorList>
    </citation>
    <scope>NUCLEOTIDE SEQUENCE [LARGE SCALE GENOMIC DNA]</scope>
    <source>
        <strain evidence="5 6">AF19-21</strain>
    </source>
</reference>
<dbReference type="InterPro" id="IPR036291">
    <property type="entry name" value="NAD(P)-bd_dom_sf"/>
</dbReference>
<dbReference type="GeneID" id="93334744"/>
<dbReference type="Proteomes" id="UP000261111">
    <property type="component" value="Unassembled WGS sequence"/>
</dbReference>
<proteinExistence type="inferred from homology"/>
<protein>
    <submittedName>
        <fullName evidence="5">Gfo/Idh/MocA family oxidoreductase</fullName>
    </submittedName>
</protein>
<dbReference type="GO" id="GO:0000166">
    <property type="term" value="F:nucleotide binding"/>
    <property type="evidence" value="ECO:0007669"/>
    <property type="project" value="InterPro"/>
</dbReference>
<dbReference type="InterPro" id="IPR000683">
    <property type="entry name" value="Gfo/Idh/MocA-like_OxRdtase_N"/>
</dbReference>
<dbReference type="PANTHER" id="PTHR22604:SF105">
    <property type="entry name" value="TRANS-1,2-DIHYDROBENZENE-1,2-DIOL DEHYDROGENASE"/>
    <property type="match status" value="1"/>
</dbReference>
<evidence type="ECO:0000313" key="6">
    <source>
        <dbReference type="Proteomes" id="UP000261111"/>
    </source>
</evidence>
<evidence type="ECO:0000259" key="4">
    <source>
        <dbReference type="Pfam" id="PF22725"/>
    </source>
</evidence>